<sequence length="418" mass="43254">MVGRAVCRAVLGVVVGLVLWSLVPPLIGWHSTAIVSGSMAPRIDRGDVVAASPIAGDAVAAGQVILFTDPGPQDRRLLHRVLAVNTDRTLVTKGDANADPDPTAVPVDDVLGLARLRVPWVGYPLTWAGEGRWLPLIATAGALSLLTAGAFGPGPRSTRQAVAAGTALVVLITVGVTTARAGFTDTTATAASWRTAELSGYPAAVLADRPQYYYRLGETAGPTARDSSGNNYNAEFRGAPQYGAPGALPSEPNQKAVAFPSNTGLGFATTTVRTAPSTFTWEAFIKADYQSSESTLFQFVSAGGAATYRIVLRGGEIGVLQNSSTQLMALGSGYLTNGAWQHVAVTVTATTAQVFVNGKASPASALRVPGLAVPASRLSFAGPEGAPTDKPYKGALDEVALYPQALTAAQVQAHYNAR</sequence>
<keyword evidence="2" id="KW-0812">Transmembrane</keyword>
<reference evidence="6 7" key="1">
    <citation type="journal article" date="2012" name="BMC Genomics">
        <title>Complete genome sequence of Saccharothrix espanaensis DSM 44229T and comparison to the other completely sequenced Pseudonocardiaceae.</title>
        <authorList>
            <person name="Strobel T."/>
            <person name="Al-Dilaimi A."/>
            <person name="Blom J."/>
            <person name="Gessner A."/>
            <person name="Kalinowski J."/>
            <person name="Luzhetska M."/>
            <person name="Puhler A."/>
            <person name="Szczepanowski R."/>
            <person name="Bechthold A."/>
            <person name="Ruckert C."/>
        </authorList>
    </citation>
    <scope>NUCLEOTIDE SEQUENCE [LARGE SCALE GENOMIC DNA]</scope>
    <source>
        <strain evidence="7">ATCC 51144 / DSM 44229 / JCM 9112 / NBRC 15066 / NRRL 15764</strain>
    </source>
</reference>
<dbReference type="NCBIfam" id="TIGR02228">
    <property type="entry name" value="sigpep_I_arch"/>
    <property type="match status" value="1"/>
</dbReference>
<dbReference type="EMBL" id="HE804045">
    <property type="protein sequence ID" value="CCH32210.1"/>
    <property type="molecule type" value="Genomic_DNA"/>
</dbReference>
<proteinExistence type="predicted"/>
<dbReference type="Gene3D" id="2.60.120.200">
    <property type="match status" value="1"/>
</dbReference>
<comment type="subcellular location">
    <subcellularLocation>
        <location evidence="1">Membrane</location>
    </subcellularLocation>
</comment>
<evidence type="ECO:0000256" key="5">
    <source>
        <dbReference type="NCBIfam" id="TIGR02228"/>
    </source>
</evidence>
<dbReference type="SUPFAM" id="SSF49899">
    <property type="entry name" value="Concanavalin A-like lectins/glucanases"/>
    <property type="match status" value="1"/>
</dbReference>
<keyword evidence="3" id="KW-1133">Transmembrane helix</keyword>
<dbReference type="GO" id="GO:0004252">
    <property type="term" value="F:serine-type endopeptidase activity"/>
    <property type="evidence" value="ECO:0007669"/>
    <property type="project" value="UniProtKB-UniRule"/>
</dbReference>
<dbReference type="EC" id="3.4.21.89" evidence="5"/>
<dbReference type="InterPro" id="IPR019533">
    <property type="entry name" value="Peptidase_S26"/>
</dbReference>
<name>K0JWJ7_SACES</name>
<dbReference type="HOGENOM" id="CLU_657026_0_0_11"/>
<protein>
    <recommendedName>
        <fullName evidence="5">Signal peptidase I</fullName>
        <ecNumber evidence="5">3.4.21.89</ecNumber>
    </recommendedName>
</protein>
<evidence type="ECO:0000256" key="4">
    <source>
        <dbReference type="ARBA" id="ARBA00023136"/>
    </source>
</evidence>
<evidence type="ECO:0000256" key="3">
    <source>
        <dbReference type="ARBA" id="ARBA00022989"/>
    </source>
</evidence>
<dbReference type="KEGG" id="sesp:BN6_49400"/>
<organism evidence="6 7">
    <name type="scientific">Saccharothrix espanaensis (strain ATCC 51144 / DSM 44229 / JCM 9112 / NBRC 15066 / NRRL 15764)</name>
    <dbReference type="NCBI Taxonomy" id="1179773"/>
    <lineage>
        <taxon>Bacteria</taxon>
        <taxon>Bacillati</taxon>
        <taxon>Actinomycetota</taxon>
        <taxon>Actinomycetes</taxon>
        <taxon>Pseudonocardiales</taxon>
        <taxon>Pseudonocardiaceae</taxon>
        <taxon>Saccharothrix</taxon>
    </lineage>
</organism>
<dbReference type="RefSeq" id="WP_015102322.1">
    <property type="nucleotide sequence ID" value="NC_019673.1"/>
</dbReference>
<dbReference type="AlphaFoldDB" id="K0JWJ7"/>
<dbReference type="PATRIC" id="fig|1179773.3.peg.4957"/>
<dbReference type="OrthoDB" id="5241786at2"/>
<dbReference type="eggNOG" id="COG0681">
    <property type="taxonomic scope" value="Bacteria"/>
</dbReference>
<evidence type="ECO:0000256" key="2">
    <source>
        <dbReference type="ARBA" id="ARBA00022692"/>
    </source>
</evidence>
<evidence type="ECO:0000256" key="1">
    <source>
        <dbReference type="ARBA" id="ARBA00004370"/>
    </source>
</evidence>
<dbReference type="STRING" id="1179773.BN6_49400"/>
<dbReference type="BioCyc" id="SESP1179773:BN6_RS23885-MONOMER"/>
<evidence type="ECO:0000313" key="7">
    <source>
        <dbReference type="Proteomes" id="UP000006281"/>
    </source>
</evidence>
<dbReference type="CDD" id="cd06530">
    <property type="entry name" value="S26_SPase_I"/>
    <property type="match status" value="1"/>
</dbReference>
<dbReference type="InterPro" id="IPR013320">
    <property type="entry name" value="ConA-like_dom_sf"/>
</dbReference>
<dbReference type="Pfam" id="PF13385">
    <property type="entry name" value="Laminin_G_3"/>
    <property type="match status" value="1"/>
</dbReference>
<dbReference type="Proteomes" id="UP000006281">
    <property type="component" value="Chromosome"/>
</dbReference>
<gene>
    <name evidence="6" type="ordered locus">BN6_49400</name>
</gene>
<dbReference type="InterPro" id="IPR001733">
    <property type="entry name" value="Peptidase_S26B"/>
</dbReference>
<accession>K0JWJ7</accession>
<dbReference type="GO" id="GO:0009003">
    <property type="term" value="F:signal peptidase activity"/>
    <property type="evidence" value="ECO:0007669"/>
    <property type="project" value="UniProtKB-EC"/>
</dbReference>
<dbReference type="GO" id="GO:0006465">
    <property type="term" value="P:signal peptide processing"/>
    <property type="evidence" value="ECO:0007669"/>
    <property type="project" value="UniProtKB-UniRule"/>
</dbReference>
<keyword evidence="7" id="KW-1185">Reference proteome</keyword>
<dbReference type="PRINTS" id="PR00728">
    <property type="entry name" value="SIGNALPTASE"/>
</dbReference>
<evidence type="ECO:0000313" key="6">
    <source>
        <dbReference type="EMBL" id="CCH32210.1"/>
    </source>
</evidence>
<dbReference type="GO" id="GO:0016020">
    <property type="term" value="C:membrane"/>
    <property type="evidence" value="ECO:0007669"/>
    <property type="project" value="UniProtKB-SubCell"/>
</dbReference>
<dbReference type="InterPro" id="IPR036286">
    <property type="entry name" value="LexA/Signal_pep-like_sf"/>
</dbReference>
<keyword evidence="4" id="KW-0472">Membrane</keyword>
<dbReference type="SUPFAM" id="SSF51306">
    <property type="entry name" value="LexA/Signal peptidase"/>
    <property type="match status" value="1"/>
</dbReference>